<keyword evidence="4" id="KW-1185">Reference proteome</keyword>
<feature type="compositionally biased region" description="Basic and acidic residues" evidence="1">
    <location>
        <begin position="93"/>
        <end position="102"/>
    </location>
</feature>
<organism evidence="3 4">
    <name type="scientific">Amniculicola lignicola CBS 123094</name>
    <dbReference type="NCBI Taxonomy" id="1392246"/>
    <lineage>
        <taxon>Eukaryota</taxon>
        <taxon>Fungi</taxon>
        <taxon>Dikarya</taxon>
        <taxon>Ascomycota</taxon>
        <taxon>Pezizomycotina</taxon>
        <taxon>Dothideomycetes</taxon>
        <taxon>Pleosporomycetidae</taxon>
        <taxon>Pleosporales</taxon>
        <taxon>Amniculicolaceae</taxon>
        <taxon>Amniculicola</taxon>
    </lineage>
</organism>
<gene>
    <name evidence="3" type="ORF">P154DRAFT_520912</name>
</gene>
<feature type="signal peptide" evidence="2">
    <location>
        <begin position="1"/>
        <end position="17"/>
    </location>
</feature>
<feature type="region of interest" description="Disordered" evidence="1">
    <location>
        <begin position="81"/>
        <end position="102"/>
    </location>
</feature>
<proteinExistence type="predicted"/>
<dbReference type="EMBL" id="ML977577">
    <property type="protein sequence ID" value="KAF2002428.1"/>
    <property type="molecule type" value="Genomic_DNA"/>
</dbReference>
<feature type="chain" id="PRO_5025643664" evidence="2">
    <location>
        <begin position="18"/>
        <end position="179"/>
    </location>
</feature>
<keyword evidence="2" id="KW-0732">Signal</keyword>
<reference evidence="3" key="1">
    <citation type="journal article" date="2020" name="Stud. Mycol.">
        <title>101 Dothideomycetes genomes: a test case for predicting lifestyles and emergence of pathogens.</title>
        <authorList>
            <person name="Haridas S."/>
            <person name="Albert R."/>
            <person name="Binder M."/>
            <person name="Bloem J."/>
            <person name="Labutti K."/>
            <person name="Salamov A."/>
            <person name="Andreopoulos B."/>
            <person name="Baker S."/>
            <person name="Barry K."/>
            <person name="Bills G."/>
            <person name="Bluhm B."/>
            <person name="Cannon C."/>
            <person name="Castanera R."/>
            <person name="Culley D."/>
            <person name="Daum C."/>
            <person name="Ezra D."/>
            <person name="Gonzalez J."/>
            <person name="Henrissat B."/>
            <person name="Kuo A."/>
            <person name="Liang C."/>
            <person name="Lipzen A."/>
            <person name="Lutzoni F."/>
            <person name="Magnuson J."/>
            <person name="Mondo S."/>
            <person name="Nolan M."/>
            <person name="Ohm R."/>
            <person name="Pangilinan J."/>
            <person name="Park H.-J."/>
            <person name="Ramirez L."/>
            <person name="Alfaro M."/>
            <person name="Sun H."/>
            <person name="Tritt A."/>
            <person name="Yoshinaga Y."/>
            <person name="Zwiers L.-H."/>
            <person name="Turgeon B."/>
            <person name="Goodwin S."/>
            <person name="Spatafora J."/>
            <person name="Crous P."/>
            <person name="Grigoriev I."/>
        </authorList>
    </citation>
    <scope>NUCLEOTIDE SEQUENCE</scope>
    <source>
        <strain evidence="3">CBS 123094</strain>
    </source>
</reference>
<evidence type="ECO:0000313" key="4">
    <source>
        <dbReference type="Proteomes" id="UP000799779"/>
    </source>
</evidence>
<protein>
    <submittedName>
        <fullName evidence="3">Uncharacterized protein</fullName>
    </submittedName>
</protein>
<evidence type="ECO:0000256" key="1">
    <source>
        <dbReference type="SAM" id="MobiDB-lite"/>
    </source>
</evidence>
<sequence>MKSSTILFTFLPAIVLAQESHASAASTCVAHEDHWDCPSGVPEPTTPPQALSLSTTVTSSHTISLTASGVCEAHDDHWHCPSGVPEPTTPPAHTDDHDHDHEDVASTATACEAHGDHWHCPSGVAEPTTKPATVTTTGTSSATAAAAASQSSGAAALKNGGVPAGTLGFVLGLLGFFGI</sequence>
<evidence type="ECO:0000313" key="3">
    <source>
        <dbReference type="EMBL" id="KAF2002428.1"/>
    </source>
</evidence>
<accession>A0A6A5WN26</accession>
<dbReference type="OrthoDB" id="5362269at2759"/>
<dbReference type="Proteomes" id="UP000799779">
    <property type="component" value="Unassembled WGS sequence"/>
</dbReference>
<name>A0A6A5WN26_9PLEO</name>
<dbReference type="AlphaFoldDB" id="A0A6A5WN26"/>
<evidence type="ECO:0000256" key="2">
    <source>
        <dbReference type="SAM" id="SignalP"/>
    </source>
</evidence>